<keyword evidence="1" id="KW-0812">Transmembrane</keyword>
<keyword evidence="3" id="KW-1185">Reference proteome</keyword>
<organism evidence="2 3">
    <name type="scientific">Tropilaelaps mercedesae</name>
    <dbReference type="NCBI Taxonomy" id="418985"/>
    <lineage>
        <taxon>Eukaryota</taxon>
        <taxon>Metazoa</taxon>
        <taxon>Ecdysozoa</taxon>
        <taxon>Arthropoda</taxon>
        <taxon>Chelicerata</taxon>
        <taxon>Arachnida</taxon>
        <taxon>Acari</taxon>
        <taxon>Parasitiformes</taxon>
        <taxon>Mesostigmata</taxon>
        <taxon>Gamasina</taxon>
        <taxon>Dermanyssoidea</taxon>
        <taxon>Laelapidae</taxon>
        <taxon>Tropilaelaps</taxon>
    </lineage>
</organism>
<evidence type="ECO:0000313" key="3">
    <source>
        <dbReference type="Proteomes" id="UP000192247"/>
    </source>
</evidence>
<name>A0A1V9XYK6_9ACAR</name>
<dbReference type="InParanoid" id="A0A1V9XYK6"/>
<dbReference type="EMBL" id="MNPL01002067">
    <property type="protein sequence ID" value="OQR78576.1"/>
    <property type="molecule type" value="Genomic_DNA"/>
</dbReference>
<feature type="transmembrane region" description="Helical" evidence="1">
    <location>
        <begin position="21"/>
        <end position="42"/>
    </location>
</feature>
<proteinExistence type="predicted"/>
<evidence type="ECO:0000313" key="2">
    <source>
        <dbReference type="EMBL" id="OQR78576.1"/>
    </source>
</evidence>
<dbReference type="Proteomes" id="UP000192247">
    <property type="component" value="Unassembled WGS sequence"/>
</dbReference>
<keyword evidence="1" id="KW-0472">Membrane</keyword>
<sequence>MERIERLQDSLFLRSDVMLTGNCLSALCFILGMVMLGVHSFVEERDGFVSVVELHNVPASQISYILILMSTIVPAGERLQRLYIARLQKRLENPLDN</sequence>
<protein>
    <submittedName>
        <fullName evidence="2">Uncharacterized protein</fullName>
    </submittedName>
</protein>
<dbReference type="AlphaFoldDB" id="A0A1V9XYK6"/>
<accession>A0A1V9XYK6</accession>
<reference evidence="2 3" key="1">
    <citation type="journal article" date="2017" name="Gigascience">
        <title>Draft genome of the honey bee ectoparasitic mite, Tropilaelaps mercedesae, is shaped by the parasitic life history.</title>
        <authorList>
            <person name="Dong X."/>
            <person name="Armstrong S.D."/>
            <person name="Xia D."/>
            <person name="Makepeace B.L."/>
            <person name="Darby A.C."/>
            <person name="Kadowaki T."/>
        </authorList>
    </citation>
    <scope>NUCLEOTIDE SEQUENCE [LARGE SCALE GENOMIC DNA]</scope>
    <source>
        <strain evidence="2">Wuxi-XJTLU</strain>
    </source>
</reference>
<feature type="transmembrane region" description="Helical" evidence="1">
    <location>
        <begin position="62"/>
        <end position="80"/>
    </location>
</feature>
<keyword evidence="1" id="KW-1133">Transmembrane helix</keyword>
<evidence type="ECO:0000256" key="1">
    <source>
        <dbReference type="SAM" id="Phobius"/>
    </source>
</evidence>
<comment type="caution">
    <text evidence="2">The sequence shown here is derived from an EMBL/GenBank/DDBJ whole genome shotgun (WGS) entry which is preliminary data.</text>
</comment>
<gene>
    <name evidence="2" type="ORF">BIW11_06316</name>
</gene>